<protein>
    <recommendedName>
        <fullName evidence="6">Reticulon-like protein</fullName>
    </recommendedName>
</protein>
<keyword evidence="10" id="KW-1185">Reference proteome</keyword>
<dbReference type="Proteomes" id="UP000230249">
    <property type="component" value="Unassembled WGS sequence"/>
</dbReference>
<evidence type="ECO:0000259" key="8">
    <source>
        <dbReference type="PROSITE" id="PS50845"/>
    </source>
</evidence>
<dbReference type="Pfam" id="PF02453">
    <property type="entry name" value="Reticulon"/>
    <property type="match status" value="1"/>
</dbReference>
<comment type="caution">
    <text evidence="9">The sequence shown here is derived from an EMBL/GenBank/DDBJ whole genome shotgun (WGS) entry which is preliminary data.</text>
</comment>
<feature type="region of interest" description="Disordered" evidence="7">
    <location>
        <begin position="1"/>
        <end position="31"/>
    </location>
</feature>
<keyword evidence="4 6" id="KW-1133">Transmembrane helix</keyword>
<dbReference type="InterPro" id="IPR045064">
    <property type="entry name" value="Reticulon-like"/>
</dbReference>
<evidence type="ECO:0000256" key="6">
    <source>
        <dbReference type="RuleBase" id="RU363132"/>
    </source>
</evidence>
<gene>
    <name evidence="9" type="ORF">B9J08_05325</name>
</gene>
<dbReference type="PROSITE" id="PS50845">
    <property type="entry name" value="RETICULON"/>
    <property type="match status" value="1"/>
</dbReference>
<dbReference type="PANTHER" id="PTHR10994">
    <property type="entry name" value="RETICULON"/>
    <property type="match status" value="1"/>
</dbReference>
<evidence type="ECO:0000256" key="2">
    <source>
        <dbReference type="ARBA" id="ARBA00022692"/>
    </source>
</evidence>
<feature type="transmembrane region" description="Helical" evidence="6">
    <location>
        <begin position="148"/>
        <end position="171"/>
    </location>
</feature>
<feature type="transmembrane region" description="Helical" evidence="6">
    <location>
        <begin position="49"/>
        <end position="73"/>
    </location>
</feature>
<evidence type="ECO:0000256" key="1">
    <source>
        <dbReference type="ARBA" id="ARBA00004477"/>
    </source>
</evidence>
<reference evidence="9 10" key="1">
    <citation type="journal article" date="2017" name="Clin. Infect. Dis.">
        <title>Simultaneous emergence of multidrug-resistant Candida auris on 3 continents confirmed by whole-genome sequencing and epidemiological analyses.</title>
        <authorList>
            <person name="Lockhart S.R."/>
            <person name="Etienne K.A."/>
            <person name="Vallabhaneni S."/>
            <person name="Farooqi J."/>
            <person name="Chowdhary A."/>
            <person name="Govender N.P."/>
            <person name="Colombo A.L."/>
            <person name="Calvo B."/>
            <person name="Cuomo C.A."/>
            <person name="Desjardins C.A."/>
            <person name="Berkow E.L."/>
            <person name="Castanheira M."/>
            <person name="Magobo R.E."/>
            <person name="Jabeen K."/>
            <person name="Asghar R.J."/>
            <person name="Meis J.F."/>
            <person name="Jackson B."/>
            <person name="Chiller T."/>
            <person name="Litvintseva A.P."/>
        </authorList>
    </citation>
    <scope>NUCLEOTIDE SEQUENCE [LARGE SCALE GENOMIC DNA]</scope>
    <source>
        <strain evidence="9 10">B8441</strain>
    </source>
</reference>
<evidence type="ECO:0000256" key="7">
    <source>
        <dbReference type="SAM" id="MobiDB-lite"/>
    </source>
</evidence>
<dbReference type="InterPro" id="IPR003388">
    <property type="entry name" value="Reticulon"/>
</dbReference>
<dbReference type="EMBL" id="PEKT03000007">
    <property type="protein sequence ID" value="KAK8438246.1"/>
    <property type="molecule type" value="Genomic_DNA"/>
</dbReference>
<feature type="domain" description="Reticulon" evidence="8">
    <location>
        <begin position="34"/>
        <end position="222"/>
    </location>
</feature>
<keyword evidence="2 6" id="KW-0812">Transmembrane</keyword>
<evidence type="ECO:0000313" key="9">
    <source>
        <dbReference type="EMBL" id="KAK8438246.1"/>
    </source>
</evidence>
<name>A0AAW0V782_CANAR</name>
<keyword evidence="3 6" id="KW-0256">Endoplasmic reticulum</keyword>
<accession>A0AAW0V782</accession>
<keyword evidence="5 6" id="KW-0472">Membrane</keyword>
<dbReference type="GO" id="GO:0009617">
    <property type="term" value="P:response to bacterium"/>
    <property type="evidence" value="ECO:0007669"/>
    <property type="project" value="InterPro"/>
</dbReference>
<dbReference type="AlphaFoldDB" id="A0AAW0V782"/>
<evidence type="ECO:0000256" key="3">
    <source>
        <dbReference type="ARBA" id="ARBA00022824"/>
    </source>
</evidence>
<feature type="compositionally biased region" description="Polar residues" evidence="7">
    <location>
        <begin position="235"/>
        <end position="251"/>
    </location>
</feature>
<evidence type="ECO:0000256" key="5">
    <source>
        <dbReference type="ARBA" id="ARBA00023136"/>
    </source>
</evidence>
<sequence length="311" mass="32608">MSAPEESFDFNGAPAKSQPAKTTPSSSSSGSLSPCYVLTWQDPVLTGKIFGGIVAGLILLKVNVISHVFYLLYLGLLVSAAAEYVGKLVTGQGFVTKYTAHAPSYSKIINESVLPAVGKFATCFEAKVQRIVYAQDIELTLKAAGVSYILYFITSFLSLYTLAFVGVLVAFSWPPFYIRNKDQIDALVAHYTKLLKQKTSELTSQAHKSVAPHLNTLAKKTGPVGDFISSKFPTRTAGSTVNASKDTSYATGSKADPVAVEKPLDGAGSAAPTAHATGSSFPSVPSAAPTGVVAEDVEPASNTGAEKATAL</sequence>
<reference evidence="9 10" key="2">
    <citation type="journal article" date="2018" name="Nat. Commun.">
        <title>Genomic insights into multidrug-resistance, mating and virulence in Candida auris and related emerging species.</title>
        <authorList>
            <person name="Munoz J.F."/>
            <person name="Gade L."/>
            <person name="Chow N.A."/>
            <person name="Loparev V.N."/>
            <person name="Juieng P."/>
            <person name="Berkow E.L."/>
            <person name="Farrer R.A."/>
            <person name="Litvintseva A.P."/>
            <person name="Cuomo C.A."/>
        </authorList>
    </citation>
    <scope>GENOME REANNOTATION</scope>
    <source>
        <strain evidence="9 10">B8441</strain>
    </source>
</reference>
<evidence type="ECO:0000256" key="4">
    <source>
        <dbReference type="ARBA" id="ARBA00022989"/>
    </source>
</evidence>
<feature type="region of interest" description="Disordered" evidence="7">
    <location>
        <begin position="235"/>
        <end position="311"/>
    </location>
</feature>
<proteinExistence type="predicted"/>
<organism evidence="9 10">
    <name type="scientific">Candidozyma auris</name>
    <name type="common">Yeast</name>
    <name type="synonym">Candida auris</name>
    <dbReference type="NCBI Taxonomy" id="498019"/>
    <lineage>
        <taxon>Eukaryota</taxon>
        <taxon>Fungi</taxon>
        <taxon>Dikarya</taxon>
        <taxon>Ascomycota</taxon>
        <taxon>Saccharomycotina</taxon>
        <taxon>Pichiomycetes</taxon>
        <taxon>Metschnikowiaceae</taxon>
        <taxon>Candidozyma</taxon>
    </lineage>
</organism>
<dbReference type="PANTHER" id="PTHR10994:SF193">
    <property type="entry name" value="RETICULON-LIKE PROTEIN"/>
    <property type="match status" value="1"/>
</dbReference>
<evidence type="ECO:0000313" key="10">
    <source>
        <dbReference type="Proteomes" id="UP000230249"/>
    </source>
</evidence>
<dbReference type="GO" id="GO:0005789">
    <property type="term" value="C:endoplasmic reticulum membrane"/>
    <property type="evidence" value="ECO:0007669"/>
    <property type="project" value="UniProtKB-SubCell"/>
</dbReference>
<comment type="subcellular location">
    <subcellularLocation>
        <location evidence="1 6">Endoplasmic reticulum membrane</location>
        <topology evidence="1 6">Multi-pass membrane protein</topology>
    </subcellularLocation>
</comment>